<sequence length="64" mass="7705">FLEYYGISHKIVEVDPIYKKEFKRSHFRKLPVLMVDGEKMVNTSGLINEMVKRMHPMTQYLWMA</sequence>
<proteinExistence type="predicted"/>
<dbReference type="EMBL" id="BKCJ010540966">
    <property type="protein sequence ID" value="GFB04868.1"/>
    <property type="molecule type" value="Genomic_DNA"/>
</dbReference>
<dbReference type="SUPFAM" id="SSF52833">
    <property type="entry name" value="Thioredoxin-like"/>
    <property type="match status" value="1"/>
</dbReference>
<name>A0A699KSX9_TANCI</name>
<reference evidence="1" key="1">
    <citation type="journal article" date="2019" name="Sci. Rep.">
        <title>Draft genome of Tanacetum cinerariifolium, the natural source of mosquito coil.</title>
        <authorList>
            <person name="Yamashiro T."/>
            <person name="Shiraishi A."/>
            <person name="Satake H."/>
            <person name="Nakayama K."/>
        </authorList>
    </citation>
    <scope>NUCLEOTIDE SEQUENCE</scope>
</reference>
<dbReference type="PANTHER" id="PTHR12782">
    <property type="entry name" value="MICROSOMAL PROSTAGLANDIN E SYNTHASE-2"/>
    <property type="match status" value="1"/>
</dbReference>
<protein>
    <submittedName>
        <fullName evidence="1">Prostaglandin E synthase 2-like</fullName>
    </submittedName>
</protein>
<organism evidence="1">
    <name type="scientific">Tanacetum cinerariifolium</name>
    <name type="common">Dalmatian daisy</name>
    <name type="synonym">Chrysanthemum cinerariifolium</name>
    <dbReference type="NCBI Taxonomy" id="118510"/>
    <lineage>
        <taxon>Eukaryota</taxon>
        <taxon>Viridiplantae</taxon>
        <taxon>Streptophyta</taxon>
        <taxon>Embryophyta</taxon>
        <taxon>Tracheophyta</taxon>
        <taxon>Spermatophyta</taxon>
        <taxon>Magnoliopsida</taxon>
        <taxon>eudicotyledons</taxon>
        <taxon>Gunneridae</taxon>
        <taxon>Pentapetalae</taxon>
        <taxon>asterids</taxon>
        <taxon>campanulids</taxon>
        <taxon>Asterales</taxon>
        <taxon>Asteraceae</taxon>
        <taxon>Asteroideae</taxon>
        <taxon>Anthemideae</taxon>
        <taxon>Anthemidinae</taxon>
        <taxon>Tanacetum</taxon>
    </lineage>
</organism>
<gene>
    <name evidence="1" type="ORF">Tci_676839</name>
</gene>
<evidence type="ECO:0000313" key="1">
    <source>
        <dbReference type="EMBL" id="GFB04868.1"/>
    </source>
</evidence>
<dbReference type="Gene3D" id="3.40.30.10">
    <property type="entry name" value="Glutaredoxin"/>
    <property type="match status" value="1"/>
</dbReference>
<accession>A0A699KSX9</accession>
<dbReference type="AlphaFoldDB" id="A0A699KSX9"/>
<dbReference type="GO" id="GO:0005739">
    <property type="term" value="C:mitochondrion"/>
    <property type="evidence" value="ECO:0007669"/>
    <property type="project" value="TreeGrafter"/>
</dbReference>
<feature type="non-terminal residue" evidence="1">
    <location>
        <position position="1"/>
    </location>
</feature>
<dbReference type="PANTHER" id="PTHR12782:SF11">
    <property type="entry name" value="PROSTAGLANDIN E SYNTHASE 2"/>
    <property type="match status" value="1"/>
</dbReference>
<dbReference type="InterPro" id="IPR036249">
    <property type="entry name" value="Thioredoxin-like_sf"/>
</dbReference>
<comment type="caution">
    <text evidence="1">The sequence shown here is derived from an EMBL/GenBank/DDBJ whole genome shotgun (WGS) entry which is preliminary data.</text>
</comment>
<dbReference type="GO" id="GO:0050220">
    <property type="term" value="F:prostaglandin-E synthase activity"/>
    <property type="evidence" value="ECO:0007669"/>
    <property type="project" value="TreeGrafter"/>
</dbReference>